<dbReference type="Proteomes" id="UP000307140">
    <property type="component" value="Unassembled WGS sequence"/>
</dbReference>
<proteinExistence type="predicted"/>
<keyword evidence="2" id="KW-1185">Reference proteome</keyword>
<organism evidence="1 2">
    <name type="scientific">Polaribacter aestuariivivens</name>
    <dbReference type="NCBI Taxonomy" id="2304626"/>
    <lineage>
        <taxon>Bacteria</taxon>
        <taxon>Pseudomonadati</taxon>
        <taxon>Bacteroidota</taxon>
        <taxon>Flavobacteriia</taxon>
        <taxon>Flavobacteriales</taxon>
        <taxon>Flavobacteriaceae</taxon>
    </lineage>
</organism>
<name>A0A5S3N549_9FLAO</name>
<evidence type="ECO:0000313" key="2">
    <source>
        <dbReference type="Proteomes" id="UP000307140"/>
    </source>
</evidence>
<dbReference type="AlphaFoldDB" id="A0A5S3N549"/>
<reference evidence="1 2" key="1">
    <citation type="submission" date="2019-05" db="EMBL/GenBank/DDBJ databases">
        <title>Polaribacter aestuariivivens sp. nov., isolated from a tidal flat.</title>
        <authorList>
            <person name="Yoon J.-H."/>
        </authorList>
    </citation>
    <scope>NUCLEOTIDE SEQUENCE [LARGE SCALE GENOMIC DNA]</scope>
    <source>
        <strain evidence="1 2">DBTF-3</strain>
    </source>
</reference>
<accession>A0A5S3N549</accession>
<dbReference type="OrthoDB" id="1466062at2"/>
<dbReference type="Pfam" id="PF14092">
    <property type="entry name" value="DUF4270"/>
    <property type="match status" value="1"/>
</dbReference>
<comment type="caution">
    <text evidence="1">The sequence shown here is derived from an EMBL/GenBank/DDBJ whole genome shotgun (WGS) entry which is preliminary data.</text>
</comment>
<dbReference type="InterPro" id="IPR025366">
    <property type="entry name" value="DUF4270"/>
</dbReference>
<sequence length="532" mass="59946">MVKKSIRKTTQIGVMCLLFAGIISCEKDFTDIGTNVVSNTKFTTHDITLEVLLSNVPIESVRADGLDLTDAPYFGFQGQYLLGVHNRDQYEKIEASIISQVNINTALSVSSYANPDDLVFETSIDTAFLKLPYYSTLVSNTDKPEYTLDSIIGDKAIPFTLNIYELETYLNTLNPADPTKRNRFLSNETYQNKGIPLTEIEDFDFMPTTKDTLIIIKRRNSLGDLFETDTIKYTNNPSSEIPLPMAIIPLKKSFVKEKFLDNYETDNFASQNAFNDYFRGLVIEAKEKTKGGSLISFNLRNSSISSLRPLIEVYYTNTFFKKNSTEIDTVIKVNHSYQLGGIINNKYNMTDKVYPVNNQVVLQGAAGSEAKVEILNSTELEDLRQKNWLINDASLTFYINQDADTTAVPSRLYLYKRGENSNGNPILGQVKDVYSEGAVLFGGALLKNNNKKDRYTFRITDYLSDLIGGETNYAPPLRLKVYNISDFPTSAGDTIFRPYSWNPKAVTILNGDESINGVRRAKLKISYTKKKD</sequence>
<gene>
    <name evidence="1" type="ORF">FDT66_06860</name>
</gene>
<protein>
    <submittedName>
        <fullName evidence="1">DUF4270 domain-containing protein</fullName>
    </submittedName>
</protein>
<evidence type="ECO:0000313" key="1">
    <source>
        <dbReference type="EMBL" id="TMM30478.1"/>
    </source>
</evidence>
<dbReference type="PROSITE" id="PS51257">
    <property type="entry name" value="PROKAR_LIPOPROTEIN"/>
    <property type="match status" value="1"/>
</dbReference>
<dbReference type="EMBL" id="VANR01000003">
    <property type="protein sequence ID" value="TMM30478.1"/>
    <property type="molecule type" value="Genomic_DNA"/>
</dbReference>